<organism evidence="1 2">
    <name type="scientific">Saguinus oedipus</name>
    <name type="common">Cotton-top tamarin</name>
    <name type="synonym">Oedipomidas oedipus</name>
    <dbReference type="NCBI Taxonomy" id="9490"/>
    <lineage>
        <taxon>Eukaryota</taxon>
        <taxon>Metazoa</taxon>
        <taxon>Chordata</taxon>
        <taxon>Craniata</taxon>
        <taxon>Vertebrata</taxon>
        <taxon>Euteleostomi</taxon>
        <taxon>Mammalia</taxon>
        <taxon>Eutheria</taxon>
        <taxon>Euarchontoglires</taxon>
        <taxon>Primates</taxon>
        <taxon>Haplorrhini</taxon>
        <taxon>Platyrrhini</taxon>
        <taxon>Cebidae</taxon>
        <taxon>Callitrichinae</taxon>
        <taxon>Saguinus</taxon>
    </lineage>
</organism>
<protein>
    <submittedName>
        <fullName evidence="1">Uncharacterized protein</fullName>
    </submittedName>
</protein>
<feature type="non-terminal residue" evidence="1">
    <location>
        <position position="85"/>
    </location>
</feature>
<gene>
    <name evidence="1" type="ORF">P7K49_014899</name>
</gene>
<sequence>MPHSYGVGPEEPAYPEAACPAPQAQMPASLPAVLVASSSPAGSLTKGCTQFLKEFRPQEDVVVQKSHRRAKQNLASTMSSVFLRK</sequence>
<comment type="caution">
    <text evidence="1">The sequence shown here is derived from an EMBL/GenBank/DDBJ whole genome shotgun (WGS) entry which is preliminary data.</text>
</comment>
<dbReference type="Proteomes" id="UP001266305">
    <property type="component" value="Unassembled WGS sequence"/>
</dbReference>
<dbReference type="EMBL" id="JASSZA010000007">
    <property type="protein sequence ID" value="KAK2105385.1"/>
    <property type="molecule type" value="Genomic_DNA"/>
</dbReference>
<evidence type="ECO:0000313" key="1">
    <source>
        <dbReference type="EMBL" id="KAK2105385.1"/>
    </source>
</evidence>
<accession>A0ABQ9V867</accession>
<reference evidence="1 2" key="1">
    <citation type="submission" date="2023-05" db="EMBL/GenBank/DDBJ databases">
        <title>B98-5 Cell Line De Novo Hybrid Assembly: An Optical Mapping Approach.</title>
        <authorList>
            <person name="Kananen K."/>
            <person name="Auerbach J.A."/>
            <person name="Kautto E."/>
            <person name="Blachly J.S."/>
        </authorList>
    </citation>
    <scope>NUCLEOTIDE SEQUENCE [LARGE SCALE GENOMIC DNA]</scope>
    <source>
        <strain evidence="1">B95-8</strain>
        <tissue evidence="1">Cell line</tissue>
    </source>
</reference>
<evidence type="ECO:0000313" key="2">
    <source>
        <dbReference type="Proteomes" id="UP001266305"/>
    </source>
</evidence>
<name>A0ABQ9V867_SAGOE</name>
<proteinExistence type="predicted"/>
<keyword evidence="2" id="KW-1185">Reference proteome</keyword>